<keyword evidence="5" id="KW-0479">Metal-binding</keyword>
<comment type="subcellular location">
    <subcellularLocation>
        <location evidence="1">Nucleus</location>
    </subcellularLocation>
</comment>
<evidence type="ECO:0000259" key="18">
    <source>
        <dbReference type="PROSITE" id="PS51059"/>
    </source>
</evidence>
<dbReference type="Proteomes" id="UP000031192">
    <property type="component" value="Unassembled WGS sequence"/>
</dbReference>
<dbReference type="HOGENOM" id="CLU_004841_2_0_1"/>
<feature type="region of interest" description="Disordered" evidence="16">
    <location>
        <begin position="147"/>
        <end position="177"/>
    </location>
</feature>
<dbReference type="GO" id="GO:0003677">
    <property type="term" value="F:DNA binding"/>
    <property type="evidence" value="ECO:0007669"/>
    <property type="project" value="UniProtKB-KW"/>
</dbReference>
<proteinExistence type="inferred from homology"/>
<dbReference type="CDD" id="cd01437">
    <property type="entry name" value="parp_like"/>
    <property type="match status" value="1"/>
</dbReference>
<dbReference type="InterPro" id="IPR050800">
    <property type="entry name" value="ARTD/PARP"/>
</dbReference>
<dbReference type="FunFam" id="1.20.142.10:FF:000002">
    <property type="entry name" value="Poly [ADP-ribose] polymerase"/>
    <property type="match status" value="1"/>
</dbReference>
<dbReference type="GO" id="GO:0008270">
    <property type="term" value="F:zinc ion binding"/>
    <property type="evidence" value="ECO:0007669"/>
    <property type="project" value="UniProtKB-KW"/>
</dbReference>
<gene>
    <name evidence="21" type="ORF">MGU_10754</name>
</gene>
<keyword evidence="11" id="KW-0238">DNA-binding</keyword>
<dbReference type="PANTHER" id="PTHR10459">
    <property type="entry name" value="DNA LIGASE"/>
    <property type="match status" value="1"/>
</dbReference>
<dbReference type="GO" id="GO:0003950">
    <property type="term" value="F:NAD+ poly-ADP-ribosyltransferase activity"/>
    <property type="evidence" value="ECO:0007669"/>
    <property type="project" value="UniProtKB-UniRule"/>
</dbReference>
<evidence type="ECO:0000256" key="14">
    <source>
        <dbReference type="ARBA" id="ARBA00033987"/>
    </source>
</evidence>
<dbReference type="Pfam" id="PF00644">
    <property type="entry name" value="PARP"/>
    <property type="match status" value="1"/>
</dbReference>
<dbReference type="InterPro" id="IPR036420">
    <property type="entry name" value="BRCT_dom_sf"/>
</dbReference>
<dbReference type="GO" id="GO:0016779">
    <property type="term" value="F:nucleotidyltransferase activity"/>
    <property type="evidence" value="ECO:0007669"/>
    <property type="project" value="UniProtKB-KW"/>
</dbReference>
<keyword evidence="3 15" id="KW-0808">Transferase</keyword>
<evidence type="ECO:0000256" key="6">
    <source>
        <dbReference type="ARBA" id="ARBA00022737"/>
    </source>
</evidence>
<evidence type="ECO:0000256" key="15">
    <source>
        <dbReference type="RuleBase" id="RU362114"/>
    </source>
</evidence>
<dbReference type="SUPFAM" id="SSF52113">
    <property type="entry name" value="BRCT domain"/>
    <property type="match status" value="1"/>
</dbReference>
<feature type="domain" description="PARP alpha-helical" evidence="19">
    <location>
        <begin position="385"/>
        <end position="511"/>
    </location>
</feature>
<evidence type="ECO:0000259" key="19">
    <source>
        <dbReference type="PROSITE" id="PS51060"/>
    </source>
</evidence>
<dbReference type="InterPro" id="IPR036930">
    <property type="entry name" value="WGR_dom_sf"/>
</dbReference>
<dbReference type="SUPFAM" id="SSF142921">
    <property type="entry name" value="WGR domain-like"/>
    <property type="match status" value="1"/>
</dbReference>
<keyword evidence="6" id="KW-0677">Repeat</keyword>
<keyword evidence="9" id="KW-0862">Zinc</keyword>
<dbReference type="InterPro" id="IPR001357">
    <property type="entry name" value="BRCT_dom"/>
</dbReference>
<keyword evidence="8" id="KW-0863">Zinc-finger</keyword>
<accession>A0A0B4GWL1</accession>
<evidence type="ECO:0000256" key="11">
    <source>
        <dbReference type="ARBA" id="ARBA00023125"/>
    </source>
</evidence>
<comment type="catalytic activity">
    <reaction evidence="14">
        <text>NAD(+) + (ADP-D-ribosyl)n-acceptor = nicotinamide + (ADP-D-ribosyl)n+1-acceptor + H(+).</text>
        <dbReference type="EC" id="2.4.2.30"/>
    </reaction>
</comment>
<sequence length="726" mass="80977">MPAGYQGRNALPAGRPLIEYHIVLYGTFSRPHKELKSLFTFLGASVTDRVSQHTSHLVCDKRNFDTNALQVRVARSLKKGPVKVLVKPGWVEAIVNFKDDPKISALPNPDDYLWETLDEHGNAKAEPAASSNAKTISSCRKSKFRIANPNEGERSYDRSSITHGHGNGTSGHDPVDDSVHDAVDEQLTKTNISEVPDEPFTVEVTEEQALGKKPIDPSHCQVLSKGHIVVPVDDHCLLQDYAVYIDPRSGTAYDASLNQCNASNNNNKFYRLQVIIAPKLLSHLVFFNQTWTRWGRVGLKGRGAILGTGSLDDAKQQFGKKFKDKSGLAWEDRTGRPQPGKYVFVEHSYGPAEAADSDSDGNDGSNSVDEDTNIAAEQKDRDPPECTLPIEVQRVMMLIFNRDYFNTTMFSLNYDANKQPLGKLSQATILRGFQQLKDLAALMNDPTLASNQWNMTYIAATERLSNMYYSLVPHVFGRNSPPIINSEHHLQKEVELLQSLSDLKSALDIMNIDRLDLVHPLDSYFNSLGTSHHISYEVYNIFRIRRKGEQERFKAFKLGKVMSDKRLLWHGSRCTNFGGILSQGLRIAPPEAPVSGDMFGKGIYLADMSSKSANYCCPETSKREALLLLCEVELGDPLEAVRHASYHAGEKAKENGRCSTWGLGKTGPAQWVDAGKIHDSLRGVRMPAINAPAKTTNTNNAVLEYNEYSCYDEAQVQLRYLFHMKI</sequence>
<keyword evidence="4" id="KW-0548">Nucleotidyltransferase</keyword>
<keyword evidence="22" id="KW-1185">Reference proteome</keyword>
<evidence type="ECO:0000256" key="16">
    <source>
        <dbReference type="SAM" id="MobiDB-lite"/>
    </source>
</evidence>
<evidence type="ECO:0000256" key="10">
    <source>
        <dbReference type="ARBA" id="ARBA00023027"/>
    </source>
</evidence>
<evidence type="ECO:0000259" key="17">
    <source>
        <dbReference type="PROSITE" id="PS50172"/>
    </source>
</evidence>
<dbReference type="Gene3D" id="1.20.142.10">
    <property type="entry name" value="Poly(ADP-ribose) polymerase, regulatory domain"/>
    <property type="match status" value="1"/>
</dbReference>
<keyword evidence="10 15" id="KW-0520">NAD</keyword>
<evidence type="ECO:0000256" key="4">
    <source>
        <dbReference type="ARBA" id="ARBA00022695"/>
    </source>
</evidence>
<evidence type="ECO:0000313" key="21">
    <source>
        <dbReference type="EMBL" id="KID81906.1"/>
    </source>
</evidence>
<dbReference type="InterPro" id="IPR008893">
    <property type="entry name" value="WGR_domain"/>
</dbReference>
<dbReference type="GO" id="GO:1990404">
    <property type="term" value="F:NAD+-protein mono-ADP-ribosyltransferase activity"/>
    <property type="evidence" value="ECO:0007669"/>
    <property type="project" value="TreeGrafter"/>
</dbReference>
<evidence type="ECO:0000256" key="5">
    <source>
        <dbReference type="ARBA" id="ARBA00022723"/>
    </source>
</evidence>
<comment type="similarity">
    <text evidence="13">Belongs to the ARTD/PARP family.</text>
</comment>
<dbReference type="PROSITE" id="PS51977">
    <property type="entry name" value="WGR"/>
    <property type="match status" value="1"/>
</dbReference>
<dbReference type="Pfam" id="PF05406">
    <property type="entry name" value="WGR"/>
    <property type="match status" value="1"/>
</dbReference>
<dbReference type="PROSITE" id="PS51060">
    <property type="entry name" value="PARP_ALPHA_HD"/>
    <property type="match status" value="1"/>
</dbReference>
<dbReference type="PROSITE" id="PS50172">
    <property type="entry name" value="BRCT"/>
    <property type="match status" value="1"/>
</dbReference>
<feature type="domain" description="BRCT" evidence="17">
    <location>
        <begin position="12"/>
        <end position="91"/>
    </location>
</feature>
<evidence type="ECO:0000256" key="8">
    <source>
        <dbReference type="ARBA" id="ARBA00022771"/>
    </source>
</evidence>
<feature type="domain" description="WGR" evidence="20">
    <location>
        <begin position="240"/>
        <end position="342"/>
    </location>
</feature>
<dbReference type="EMBL" id="AZNH01000112">
    <property type="protein sequence ID" value="KID81906.1"/>
    <property type="molecule type" value="Genomic_DNA"/>
</dbReference>
<evidence type="ECO:0000256" key="2">
    <source>
        <dbReference type="ARBA" id="ARBA00022676"/>
    </source>
</evidence>
<protein>
    <recommendedName>
        <fullName evidence="15">Poly [ADP-ribose] polymerase</fullName>
        <shortName evidence="15">PARP</shortName>
        <ecNumber evidence="15">2.4.2.-</ecNumber>
    </recommendedName>
</protein>
<name>A0A0B4GWL1_METGA</name>
<evidence type="ECO:0000256" key="1">
    <source>
        <dbReference type="ARBA" id="ARBA00004123"/>
    </source>
</evidence>
<dbReference type="SMART" id="SM00773">
    <property type="entry name" value="WGR"/>
    <property type="match status" value="1"/>
</dbReference>
<dbReference type="GO" id="GO:0005730">
    <property type="term" value="C:nucleolus"/>
    <property type="evidence" value="ECO:0007669"/>
    <property type="project" value="TreeGrafter"/>
</dbReference>
<keyword evidence="2 15" id="KW-0328">Glycosyltransferase</keyword>
<evidence type="ECO:0000256" key="12">
    <source>
        <dbReference type="ARBA" id="ARBA00023242"/>
    </source>
</evidence>
<reference evidence="21 22" key="1">
    <citation type="journal article" date="2014" name="Proc. Natl. Acad. Sci. U.S.A.">
        <title>Trajectory and genomic determinants of fungal-pathogen speciation and host adaptation.</title>
        <authorList>
            <person name="Hu X."/>
            <person name="Xiao G."/>
            <person name="Zheng P."/>
            <person name="Shang Y."/>
            <person name="Su Y."/>
            <person name="Zhang X."/>
            <person name="Liu X."/>
            <person name="Zhan S."/>
            <person name="St Leger R.J."/>
            <person name="Wang C."/>
        </authorList>
    </citation>
    <scope>NUCLEOTIDE SEQUENCE [LARGE SCALE GENOMIC DNA]</scope>
    <source>
        <strain evidence="21 22">ARSEF 977</strain>
    </source>
</reference>
<evidence type="ECO:0000313" key="22">
    <source>
        <dbReference type="Proteomes" id="UP000031192"/>
    </source>
</evidence>
<dbReference type="OrthoDB" id="2017365at2759"/>
<evidence type="ECO:0000259" key="20">
    <source>
        <dbReference type="PROSITE" id="PS51977"/>
    </source>
</evidence>
<dbReference type="SUPFAM" id="SSF56399">
    <property type="entry name" value="ADP-ribosylation"/>
    <property type="match status" value="1"/>
</dbReference>
<evidence type="ECO:0000256" key="13">
    <source>
        <dbReference type="ARBA" id="ARBA00024347"/>
    </source>
</evidence>
<dbReference type="Gene3D" id="3.40.50.10190">
    <property type="entry name" value="BRCT domain"/>
    <property type="match status" value="1"/>
</dbReference>
<dbReference type="EC" id="2.4.2.-" evidence="15"/>
<dbReference type="AlphaFoldDB" id="A0A0B4GWL1"/>
<dbReference type="InterPro" id="IPR036616">
    <property type="entry name" value="Poly(ADP-ribose)pol_reg_dom_sf"/>
</dbReference>
<keyword evidence="7" id="KW-0013">ADP-ribosylation</keyword>
<dbReference type="SUPFAM" id="SSF47587">
    <property type="entry name" value="Domain of poly(ADP-ribose) polymerase"/>
    <property type="match status" value="1"/>
</dbReference>
<dbReference type="InterPro" id="IPR004102">
    <property type="entry name" value="Poly(ADP-ribose)pol_reg_dom"/>
</dbReference>
<dbReference type="PANTHER" id="PTHR10459:SF60">
    <property type="entry name" value="POLY [ADP-RIBOSE] POLYMERASE 2"/>
    <property type="match status" value="1"/>
</dbReference>
<organism evidence="21 22">
    <name type="scientific">Metarhizium guizhouense (strain ARSEF 977)</name>
    <dbReference type="NCBI Taxonomy" id="1276136"/>
    <lineage>
        <taxon>Eukaryota</taxon>
        <taxon>Fungi</taxon>
        <taxon>Dikarya</taxon>
        <taxon>Ascomycota</taxon>
        <taxon>Pezizomycotina</taxon>
        <taxon>Sordariomycetes</taxon>
        <taxon>Hypocreomycetidae</taxon>
        <taxon>Hypocreales</taxon>
        <taxon>Clavicipitaceae</taxon>
        <taxon>Metarhizium</taxon>
    </lineage>
</organism>
<dbReference type="GO" id="GO:0070212">
    <property type="term" value="P:protein poly-ADP-ribosylation"/>
    <property type="evidence" value="ECO:0007669"/>
    <property type="project" value="TreeGrafter"/>
</dbReference>
<feature type="region of interest" description="Disordered" evidence="16">
    <location>
        <begin position="353"/>
        <end position="385"/>
    </location>
</feature>
<dbReference type="GO" id="GO:0006302">
    <property type="term" value="P:double-strand break repair"/>
    <property type="evidence" value="ECO:0007669"/>
    <property type="project" value="TreeGrafter"/>
</dbReference>
<keyword evidence="12" id="KW-0539">Nucleus</keyword>
<dbReference type="InterPro" id="IPR012317">
    <property type="entry name" value="Poly(ADP-ribose)pol_cat_dom"/>
</dbReference>
<dbReference type="PROSITE" id="PS51059">
    <property type="entry name" value="PARP_CATALYTIC"/>
    <property type="match status" value="1"/>
</dbReference>
<dbReference type="Gene3D" id="3.90.228.10">
    <property type="match status" value="1"/>
</dbReference>
<evidence type="ECO:0000256" key="9">
    <source>
        <dbReference type="ARBA" id="ARBA00022833"/>
    </source>
</evidence>
<dbReference type="CDD" id="cd07997">
    <property type="entry name" value="WGR_PARP"/>
    <property type="match status" value="1"/>
</dbReference>
<evidence type="ECO:0000256" key="7">
    <source>
        <dbReference type="ARBA" id="ARBA00022765"/>
    </source>
</evidence>
<evidence type="ECO:0000256" key="3">
    <source>
        <dbReference type="ARBA" id="ARBA00022679"/>
    </source>
</evidence>
<feature type="domain" description="PARP catalytic" evidence="18">
    <location>
        <begin position="494"/>
        <end position="726"/>
    </location>
</feature>
<comment type="caution">
    <text evidence="21">The sequence shown here is derived from an EMBL/GenBank/DDBJ whole genome shotgun (WGS) entry which is preliminary data.</text>
</comment>